<organism evidence="3 4">
    <name type="scientific">Archaeoglobus veneficus (strain DSM 11195 / SNP6)</name>
    <dbReference type="NCBI Taxonomy" id="693661"/>
    <lineage>
        <taxon>Archaea</taxon>
        <taxon>Methanobacteriati</taxon>
        <taxon>Methanobacteriota</taxon>
        <taxon>Archaeoglobi</taxon>
        <taxon>Archaeoglobales</taxon>
        <taxon>Archaeoglobaceae</taxon>
        <taxon>Archaeoglobus</taxon>
    </lineage>
</organism>
<gene>
    <name evidence="3" type="ordered locus">Arcve_1445</name>
</gene>
<dbReference type="PANTHER" id="PTHR13947:SF37">
    <property type="entry name" value="LD18367P"/>
    <property type="match status" value="1"/>
</dbReference>
<dbReference type="PANTHER" id="PTHR13947">
    <property type="entry name" value="GNAT FAMILY N-ACETYLTRANSFERASE"/>
    <property type="match status" value="1"/>
</dbReference>
<dbReference type="Gene3D" id="3.40.630.30">
    <property type="match status" value="1"/>
</dbReference>
<dbReference type="PROSITE" id="PS51186">
    <property type="entry name" value="GNAT"/>
    <property type="match status" value="1"/>
</dbReference>
<keyword evidence="1 3" id="KW-0808">Transferase</keyword>
<feature type="domain" description="N-acetyltransferase" evidence="2">
    <location>
        <begin position="16"/>
        <end position="159"/>
    </location>
</feature>
<dbReference type="KEGG" id="ave:Arcve_1445"/>
<dbReference type="AlphaFoldDB" id="F2KNX1"/>
<dbReference type="CDD" id="cd04301">
    <property type="entry name" value="NAT_SF"/>
    <property type="match status" value="1"/>
</dbReference>
<dbReference type="RefSeq" id="WP_013684109.1">
    <property type="nucleotide sequence ID" value="NC_015320.1"/>
</dbReference>
<dbReference type="OrthoDB" id="51421at2157"/>
<dbReference type="GO" id="GO:0008080">
    <property type="term" value="F:N-acetyltransferase activity"/>
    <property type="evidence" value="ECO:0007669"/>
    <property type="project" value="InterPro"/>
</dbReference>
<accession>F2KNX1</accession>
<dbReference type="HOGENOM" id="CLU_102818_0_0_2"/>
<dbReference type="Proteomes" id="UP000008136">
    <property type="component" value="Chromosome"/>
</dbReference>
<name>F2KNX1_ARCVS</name>
<dbReference type="Pfam" id="PF00583">
    <property type="entry name" value="Acetyltransf_1"/>
    <property type="match status" value="1"/>
</dbReference>
<dbReference type="InterPro" id="IPR050769">
    <property type="entry name" value="NAT_camello-type"/>
</dbReference>
<proteinExistence type="predicted"/>
<evidence type="ECO:0000259" key="2">
    <source>
        <dbReference type="PROSITE" id="PS51186"/>
    </source>
</evidence>
<dbReference type="EMBL" id="CP002588">
    <property type="protein sequence ID" value="AEA47448.1"/>
    <property type="molecule type" value="Genomic_DNA"/>
</dbReference>
<evidence type="ECO:0000313" key="3">
    <source>
        <dbReference type="EMBL" id="AEA47448.1"/>
    </source>
</evidence>
<evidence type="ECO:0000256" key="1">
    <source>
        <dbReference type="ARBA" id="ARBA00022679"/>
    </source>
</evidence>
<dbReference type="GeneID" id="10394569"/>
<dbReference type="SUPFAM" id="SSF55729">
    <property type="entry name" value="Acyl-CoA N-acyltransferases (Nat)"/>
    <property type="match status" value="1"/>
</dbReference>
<dbReference type="STRING" id="693661.Arcve_1445"/>
<dbReference type="InterPro" id="IPR000182">
    <property type="entry name" value="GNAT_dom"/>
</dbReference>
<reference evidence="3 4" key="1">
    <citation type="submission" date="2011-03" db="EMBL/GenBank/DDBJ databases">
        <title>The complete genome of Archaeoglobus veneficus SNP6.</title>
        <authorList>
            <consortium name="US DOE Joint Genome Institute (JGI-PGF)"/>
            <person name="Lucas S."/>
            <person name="Copeland A."/>
            <person name="Lapidus A."/>
            <person name="Bruce D."/>
            <person name="Goodwin L."/>
            <person name="Pitluck S."/>
            <person name="Kyrpides N."/>
            <person name="Mavromatis K."/>
            <person name="Pagani I."/>
            <person name="Ivanova N."/>
            <person name="Mikhailova N."/>
            <person name="Lu M."/>
            <person name="Detter J.C."/>
            <person name="Tapia R."/>
            <person name="Han C."/>
            <person name="Land M."/>
            <person name="Hauser L."/>
            <person name="Markowitz V."/>
            <person name="Cheng J.-F."/>
            <person name="Hugenholtz P."/>
            <person name="Woyke T."/>
            <person name="Wu D."/>
            <person name="Spring S."/>
            <person name="Brambilla E."/>
            <person name="Klenk H.-P."/>
            <person name="Eisen J.A."/>
        </authorList>
    </citation>
    <scope>NUCLEOTIDE SEQUENCE [LARGE SCALE GENOMIC DNA]</scope>
    <source>
        <strain>SNP6</strain>
    </source>
</reference>
<keyword evidence="4" id="KW-1185">Reference proteome</keyword>
<protein>
    <submittedName>
        <fullName evidence="3">GCN5-related N-acetyltransferase</fullName>
    </submittedName>
</protein>
<dbReference type="InterPro" id="IPR016181">
    <property type="entry name" value="Acyl_CoA_acyltransferase"/>
</dbReference>
<dbReference type="eggNOG" id="arCOG00834">
    <property type="taxonomic scope" value="Archaea"/>
</dbReference>
<evidence type="ECO:0000313" key="4">
    <source>
        <dbReference type="Proteomes" id="UP000008136"/>
    </source>
</evidence>
<sequence length="160" mass="18523">MLNFQLVFRDKKGEVLTVRPYRPEDMCKLIEMYENYDQADRSFGLPPASRNAIEAWLDYLNKEGYSIVAEHDEQIVGHLALVPFDENLELCMFIQKEYQNRGIGQRMVAFAIEFARNLDYFGIILTTERDNEGAISLFKKMGFEVIGEEGGVQMYLSLEC</sequence>